<name>A0A1B0ZG99_9MICO</name>
<dbReference type="PATRIC" id="fig|1630135.4.peg.425"/>
<proteinExistence type="predicted"/>
<evidence type="ECO:0000313" key="9">
    <source>
        <dbReference type="Proteomes" id="UP000092596"/>
    </source>
</evidence>
<dbReference type="KEGG" id="dva:DAD186_04240"/>
<evidence type="ECO:0000256" key="5">
    <source>
        <dbReference type="ARBA" id="ARBA00023136"/>
    </source>
</evidence>
<feature type="transmembrane region" description="Helical" evidence="6">
    <location>
        <begin position="56"/>
        <end position="80"/>
    </location>
</feature>
<dbReference type="STRING" id="1630135.DAD186_04240"/>
<reference evidence="8 9" key="1">
    <citation type="submission" date="2015-06" db="EMBL/GenBank/DDBJ databases">
        <title>Investigation of pathophysiology for high-risk pregnancy and development of treatment modality based on it.</title>
        <authorList>
            <person name="Kim B.-C."/>
            <person name="Lim S."/>
        </authorList>
    </citation>
    <scope>NUCLEOTIDE SEQUENCE [LARGE SCALE GENOMIC DNA]</scope>
    <source>
        <strain evidence="8 9">AD1-86</strain>
    </source>
</reference>
<feature type="transmembrane region" description="Helical" evidence="6">
    <location>
        <begin position="349"/>
        <end position="368"/>
    </location>
</feature>
<feature type="transmembrane region" description="Helical" evidence="6">
    <location>
        <begin position="124"/>
        <end position="147"/>
    </location>
</feature>
<comment type="subcellular location">
    <subcellularLocation>
        <location evidence="1">Cell membrane</location>
        <topology evidence="1">Multi-pass membrane protein</topology>
    </subcellularLocation>
</comment>
<protein>
    <recommendedName>
        <fullName evidence="7">Major facilitator superfamily (MFS) profile domain-containing protein</fullName>
    </recommendedName>
</protein>
<dbReference type="PRINTS" id="PR01036">
    <property type="entry name" value="TCRTETB"/>
</dbReference>
<evidence type="ECO:0000259" key="7">
    <source>
        <dbReference type="PROSITE" id="PS50850"/>
    </source>
</evidence>
<feature type="transmembrane region" description="Helical" evidence="6">
    <location>
        <begin position="153"/>
        <end position="174"/>
    </location>
</feature>
<dbReference type="GO" id="GO:0005886">
    <property type="term" value="C:plasma membrane"/>
    <property type="evidence" value="ECO:0007669"/>
    <property type="project" value="UniProtKB-SubCell"/>
</dbReference>
<sequence>MRGHRGDVWLWVHGTHSHPVTLRPPPKRPYLIVVDMNLSPDAPASRRGGARRNGGTFLLVVLCIPMFLVLLDVLAMNVAMPTVGRTFHVPVARWAQVVDAYTVPLALALLPAGWLVDRIGPRRALLVGITVFTAASLLGGLAGTWLVVLMARWGQGLAAAVMLPAGLAALSQAWPEPGERAKALGAWSSISAVATALGPAVGGLLVAALSWRAVFWINVPLGLFAAWGTGRQLHAARPAVLHAGPPAAAGRGEMAKRALVGSVIAAAMMTSGANGTLQAVTVHLQSGLGMGAGPTGLLLLLATAPFVVLGPLSGRAVVRLGRRRVAALGFGVGAVGLATLGRLPGTMGLAPGLLGIGVGLGLMTSAIVGESLSAWPGRPGVASGLNNALRQTGTSLGVALGGWAAGWWSGTPLLVRTGAAAGLWWVGAAVLVLVTFTRSRRSRKNPR</sequence>
<feature type="transmembrane region" description="Helical" evidence="6">
    <location>
        <begin position="100"/>
        <end position="117"/>
    </location>
</feature>
<keyword evidence="3 6" id="KW-0812">Transmembrane</keyword>
<dbReference type="Gene3D" id="1.20.1720.10">
    <property type="entry name" value="Multidrug resistance protein D"/>
    <property type="match status" value="1"/>
</dbReference>
<keyword evidence="2" id="KW-0813">Transport</keyword>
<dbReference type="PANTHER" id="PTHR42718:SF9">
    <property type="entry name" value="MAJOR FACILITATOR SUPERFAMILY MULTIDRUG TRANSPORTER MFSC"/>
    <property type="match status" value="1"/>
</dbReference>
<gene>
    <name evidence="8" type="ORF">DAD186_04240</name>
</gene>
<evidence type="ECO:0000313" key="8">
    <source>
        <dbReference type="EMBL" id="ANP26979.1"/>
    </source>
</evidence>
<feature type="transmembrane region" description="Helical" evidence="6">
    <location>
        <begin position="325"/>
        <end position="343"/>
    </location>
</feature>
<dbReference type="CDD" id="cd17321">
    <property type="entry name" value="MFS_MMR_MDR_like"/>
    <property type="match status" value="1"/>
</dbReference>
<dbReference type="Proteomes" id="UP000092596">
    <property type="component" value="Chromosome"/>
</dbReference>
<dbReference type="PROSITE" id="PS50850">
    <property type="entry name" value="MFS"/>
    <property type="match status" value="1"/>
</dbReference>
<organism evidence="8 9">
    <name type="scientific">Dermabacter vaginalis</name>
    <dbReference type="NCBI Taxonomy" id="1630135"/>
    <lineage>
        <taxon>Bacteria</taxon>
        <taxon>Bacillati</taxon>
        <taxon>Actinomycetota</taxon>
        <taxon>Actinomycetes</taxon>
        <taxon>Micrococcales</taxon>
        <taxon>Dermabacteraceae</taxon>
        <taxon>Dermabacter</taxon>
    </lineage>
</organism>
<dbReference type="SUPFAM" id="SSF103473">
    <property type="entry name" value="MFS general substrate transporter"/>
    <property type="match status" value="1"/>
</dbReference>
<dbReference type="InterPro" id="IPR011701">
    <property type="entry name" value="MFS"/>
</dbReference>
<evidence type="ECO:0000256" key="2">
    <source>
        <dbReference type="ARBA" id="ARBA00022448"/>
    </source>
</evidence>
<keyword evidence="4 6" id="KW-1133">Transmembrane helix</keyword>
<evidence type="ECO:0000256" key="3">
    <source>
        <dbReference type="ARBA" id="ARBA00022692"/>
    </source>
</evidence>
<dbReference type="GO" id="GO:0022857">
    <property type="term" value="F:transmembrane transporter activity"/>
    <property type="evidence" value="ECO:0007669"/>
    <property type="project" value="InterPro"/>
</dbReference>
<accession>A0A1B0ZG99</accession>
<feature type="transmembrane region" description="Helical" evidence="6">
    <location>
        <begin position="297"/>
        <end position="318"/>
    </location>
</feature>
<evidence type="ECO:0000256" key="4">
    <source>
        <dbReference type="ARBA" id="ARBA00022989"/>
    </source>
</evidence>
<dbReference type="AlphaFoldDB" id="A0A1B0ZG99"/>
<dbReference type="InterPro" id="IPR020846">
    <property type="entry name" value="MFS_dom"/>
</dbReference>
<feature type="transmembrane region" description="Helical" evidence="6">
    <location>
        <begin position="414"/>
        <end position="437"/>
    </location>
</feature>
<evidence type="ECO:0000256" key="6">
    <source>
        <dbReference type="SAM" id="Phobius"/>
    </source>
</evidence>
<dbReference type="EMBL" id="CP012117">
    <property type="protein sequence ID" value="ANP26979.1"/>
    <property type="molecule type" value="Genomic_DNA"/>
</dbReference>
<dbReference type="PANTHER" id="PTHR42718">
    <property type="entry name" value="MAJOR FACILITATOR SUPERFAMILY MULTIDRUG TRANSPORTER MFSC"/>
    <property type="match status" value="1"/>
</dbReference>
<feature type="transmembrane region" description="Helical" evidence="6">
    <location>
        <begin position="258"/>
        <end position="277"/>
    </location>
</feature>
<dbReference type="Pfam" id="PF07690">
    <property type="entry name" value="MFS_1"/>
    <property type="match status" value="1"/>
</dbReference>
<feature type="transmembrane region" description="Helical" evidence="6">
    <location>
        <begin position="388"/>
        <end position="408"/>
    </location>
</feature>
<dbReference type="InterPro" id="IPR036259">
    <property type="entry name" value="MFS_trans_sf"/>
</dbReference>
<evidence type="ECO:0000256" key="1">
    <source>
        <dbReference type="ARBA" id="ARBA00004651"/>
    </source>
</evidence>
<feature type="domain" description="Major facilitator superfamily (MFS) profile" evidence="7">
    <location>
        <begin position="58"/>
        <end position="440"/>
    </location>
</feature>
<feature type="transmembrane region" description="Helical" evidence="6">
    <location>
        <begin position="186"/>
        <end position="207"/>
    </location>
</feature>
<feature type="transmembrane region" description="Helical" evidence="6">
    <location>
        <begin position="213"/>
        <end position="230"/>
    </location>
</feature>
<keyword evidence="5 6" id="KW-0472">Membrane</keyword>